<dbReference type="PANTHER" id="PTHR33047:SF8">
    <property type="entry name" value="REGULATOR OF RDNA TRANSCRIPTION PROTEIN 15"/>
    <property type="match status" value="1"/>
</dbReference>
<dbReference type="EMBL" id="LR824537">
    <property type="protein sequence ID" value="CAH1645309.1"/>
    <property type="molecule type" value="Genomic_DNA"/>
</dbReference>
<sequence>MIGRADIEGSKCNVAAVARLPQTSYPCVPMRTEHQDQASFCPSTLREVSVLAELALGHLRYYLTGVPPQSNSPPGSVLEPDHAESASTFTNWKRDASRVREIDLDRRSILPEHAASARLHFHCAFQFIISMTRIHARLLGPCFKTGPASARNRIIADRNAHSPRQYDSDCRSTAPTSAQRRQREVRCQLASSWTRVKRVHESSCYRLAADPPPSRCHRPNQGCTLKQPDSKENPSRRAPLSLRASHPLWVNGLVQDELGHEQSQRENGTSRTPHFPPQKV</sequence>
<organism evidence="2 3">
    <name type="scientific">Spodoptera littoralis</name>
    <name type="common">Egyptian cotton leafworm</name>
    <dbReference type="NCBI Taxonomy" id="7109"/>
    <lineage>
        <taxon>Eukaryota</taxon>
        <taxon>Metazoa</taxon>
        <taxon>Ecdysozoa</taxon>
        <taxon>Arthropoda</taxon>
        <taxon>Hexapoda</taxon>
        <taxon>Insecta</taxon>
        <taxon>Pterygota</taxon>
        <taxon>Neoptera</taxon>
        <taxon>Endopterygota</taxon>
        <taxon>Lepidoptera</taxon>
        <taxon>Glossata</taxon>
        <taxon>Ditrysia</taxon>
        <taxon>Noctuoidea</taxon>
        <taxon>Noctuidae</taxon>
        <taxon>Amphipyrinae</taxon>
        <taxon>Spodoptera</taxon>
    </lineage>
</organism>
<feature type="region of interest" description="Disordered" evidence="1">
    <location>
        <begin position="157"/>
        <end position="183"/>
    </location>
</feature>
<keyword evidence="3" id="KW-1185">Reference proteome</keyword>
<dbReference type="InterPro" id="IPR052997">
    <property type="entry name" value="RRT15-like"/>
</dbReference>
<protein>
    <submittedName>
        <fullName evidence="2">Uncharacterized protein</fullName>
    </submittedName>
</protein>
<evidence type="ECO:0000313" key="2">
    <source>
        <dbReference type="EMBL" id="CAH1645309.1"/>
    </source>
</evidence>
<reference evidence="2" key="1">
    <citation type="submission" date="2022-02" db="EMBL/GenBank/DDBJ databases">
        <authorList>
            <person name="King R."/>
        </authorList>
    </citation>
    <scope>NUCLEOTIDE SEQUENCE</scope>
</reference>
<dbReference type="Proteomes" id="UP001153321">
    <property type="component" value="Chromosome 6"/>
</dbReference>
<gene>
    <name evidence="2" type="ORF">SPLIT_LOCUS10662</name>
</gene>
<feature type="region of interest" description="Disordered" evidence="1">
    <location>
        <begin position="260"/>
        <end position="280"/>
    </location>
</feature>
<name>A0A9P0IDX6_SPOLI</name>
<dbReference type="AlphaFoldDB" id="A0A9P0IDX6"/>
<evidence type="ECO:0000313" key="3">
    <source>
        <dbReference type="Proteomes" id="UP001153321"/>
    </source>
</evidence>
<accession>A0A9P0IDX6</accession>
<dbReference type="PANTHER" id="PTHR33047">
    <property type="entry name" value="PROTEIN TAR1"/>
    <property type="match status" value="1"/>
</dbReference>
<feature type="region of interest" description="Disordered" evidence="1">
    <location>
        <begin position="208"/>
        <end position="244"/>
    </location>
</feature>
<evidence type="ECO:0000256" key="1">
    <source>
        <dbReference type="SAM" id="MobiDB-lite"/>
    </source>
</evidence>
<proteinExistence type="predicted"/>
<feature type="compositionally biased region" description="Basic and acidic residues" evidence="1">
    <location>
        <begin position="157"/>
        <end position="170"/>
    </location>
</feature>